<sequence length="162" mass="17678">MGNRCLLDMEIGYPMSSKQKLKAEDLLKAVRTSDSSVFKSLSLKQLAEVFFLKNEDTHSLLRVAISSALPFCPSVPSSNDKQQRRRQSLRHQGSQPSRPHQHRRSSLPTTLAPSLTADAPPLGHSKPTATPLPLLRSTVPGTGPTGNAPQAPLVHQSHHQPN</sequence>
<dbReference type="Proteomes" id="UP000315295">
    <property type="component" value="Unassembled WGS sequence"/>
</dbReference>
<dbReference type="EMBL" id="VIEB01000282">
    <property type="protein sequence ID" value="TQD96970.1"/>
    <property type="molecule type" value="Genomic_DNA"/>
</dbReference>
<evidence type="ECO:0000256" key="1">
    <source>
        <dbReference type="SAM" id="MobiDB-lite"/>
    </source>
</evidence>
<evidence type="ECO:0000313" key="3">
    <source>
        <dbReference type="Proteomes" id="UP000315295"/>
    </source>
</evidence>
<dbReference type="AlphaFoldDB" id="A0A540MDZ0"/>
<evidence type="ECO:0000313" key="2">
    <source>
        <dbReference type="EMBL" id="TQD96970.1"/>
    </source>
</evidence>
<protein>
    <submittedName>
        <fullName evidence="2">Uncharacterized protein</fullName>
    </submittedName>
</protein>
<name>A0A540MDZ0_MALBA</name>
<keyword evidence="3" id="KW-1185">Reference proteome</keyword>
<organism evidence="2 3">
    <name type="scientific">Malus baccata</name>
    <name type="common">Siberian crab apple</name>
    <name type="synonym">Pyrus baccata</name>
    <dbReference type="NCBI Taxonomy" id="106549"/>
    <lineage>
        <taxon>Eukaryota</taxon>
        <taxon>Viridiplantae</taxon>
        <taxon>Streptophyta</taxon>
        <taxon>Embryophyta</taxon>
        <taxon>Tracheophyta</taxon>
        <taxon>Spermatophyta</taxon>
        <taxon>Magnoliopsida</taxon>
        <taxon>eudicotyledons</taxon>
        <taxon>Gunneridae</taxon>
        <taxon>Pentapetalae</taxon>
        <taxon>rosids</taxon>
        <taxon>fabids</taxon>
        <taxon>Rosales</taxon>
        <taxon>Rosaceae</taxon>
        <taxon>Amygdaloideae</taxon>
        <taxon>Maleae</taxon>
        <taxon>Malus</taxon>
    </lineage>
</organism>
<feature type="region of interest" description="Disordered" evidence="1">
    <location>
        <begin position="70"/>
        <end position="162"/>
    </location>
</feature>
<proteinExistence type="predicted"/>
<comment type="caution">
    <text evidence="2">The sequence shown here is derived from an EMBL/GenBank/DDBJ whole genome shotgun (WGS) entry which is preliminary data.</text>
</comment>
<gene>
    <name evidence="2" type="ORF">C1H46_017450</name>
</gene>
<accession>A0A540MDZ0</accession>
<reference evidence="2 3" key="1">
    <citation type="journal article" date="2019" name="G3 (Bethesda)">
        <title>Sequencing of a Wild Apple (Malus baccata) Genome Unravels the Differences Between Cultivated and Wild Apple Species Regarding Disease Resistance and Cold Tolerance.</title>
        <authorList>
            <person name="Chen X."/>
        </authorList>
    </citation>
    <scope>NUCLEOTIDE SEQUENCE [LARGE SCALE GENOMIC DNA]</scope>
    <source>
        <strain evidence="3">cv. Shandingzi</strain>
        <tissue evidence="2">Leaves</tissue>
    </source>
</reference>